<accession>A0ABS6QAR3</accession>
<feature type="transmembrane region" description="Helical" evidence="1">
    <location>
        <begin position="32"/>
        <end position="51"/>
    </location>
</feature>
<feature type="transmembrane region" description="Helical" evidence="1">
    <location>
        <begin position="173"/>
        <end position="196"/>
    </location>
</feature>
<proteinExistence type="predicted"/>
<comment type="caution">
    <text evidence="2">The sequence shown here is derived from an EMBL/GenBank/DDBJ whole genome shotgun (WGS) entry which is preliminary data.</text>
</comment>
<dbReference type="EMBL" id="JABWRZ020000001">
    <property type="protein sequence ID" value="MBV4491079.1"/>
    <property type="molecule type" value="Genomic_DNA"/>
</dbReference>
<evidence type="ECO:0000256" key="1">
    <source>
        <dbReference type="SAM" id="Phobius"/>
    </source>
</evidence>
<organism evidence="2 3">
    <name type="scientific">Pseudomonas oryzicola</name>
    <dbReference type="NCBI Taxonomy" id="485876"/>
    <lineage>
        <taxon>Bacteria</taxon>
        <taxon>Pseudomonadati</taxon>
        <taxon>Pseudomonadota</taxon>
        <taxon>Gammaproteobacteria</taxon>
        <taxon>Pseudomonadales</taxon>
        <taxon>Pseudomonadaceae</taxon>
        <taxon>Pseudomonas</taxon>
    </lineage>
</organism>
<dbReference type="Proteomes" id="UP000609530">
    <property type="component" value="Unassembled WGS sequence"/>
</dbReference>
<keyword evidence="1" id="KW-0812">Transmembrane</keyword>
<name>A0ABS6QAR3_9PSED</name>
<feature type="transmembrane region" description="Helical" evidence="1">
    <location>
        <begin position="216"/>
        <end position="240"/>
    </location>
</feature>
<gene>
    <name evidence="2" type="ORF">HU760_010795</name>
</gene>
<reference evidence="2 3" key="1">
    <citation type="journal article" date="2020" name="Microorganisms">
        <title>Reliable Identification of Environmental Pseudomonas Isolates Using the rpoD Gene.</title>
        <authorList>
            <consortium name="The Broad Institute Genome Sequencing Platform"/>
            <person name="Girard L."/>
            <person name="Lood C."/>
            <person name="Rokni-Zadeh H."/>
            <person name="van Noort V."/>
            <person name="Lavigne R."/>
            <person name="De Mot R."/>
        </authorList>
    </citation>
    <scope>NUCLEOTIDE SEQUENCE [LARGE SCALE GENOMIC DNA]</scope>
    <source>
        <strain evidence="2 3">RD9SR1</strain>
    </source>
</reference>
<evidence type="ECO:0008006" key="4">
    <source>
        <dbReference type="Google" id="ProtNLM"/>
    </source>
</evidence>
<sequence length="250" mass="27651">MNSHTISLASQLNGILKISRILIKEHLREPSALLWTGLAPCLMFMIVTSSYRPGSMDYQTDAAWFYAYISANVAFFGFSFYLIGRRESGFIRSFIYQRKAILLFLASHTTSYTIISILYCSLFYAATKPLYGHYSLTEFAVLLAGFYTGYLAFSCIGLAIAALPLKFSTAGTLFSVVSFLMLVSGYAAAAHAPLAHSWVNSVNPLFLTTQIVNGTYSLSGSFIAAWAALSAGLLLTARYFRIQPIWSRYS</sequence>
<keyword evidence="1" id="KW-1133">Transmembrane helix</keyword>
<evidence type="ECO:0000313" key="2">
    <source>
        <dbReference type="EMBL" id="MBV4491079.1"/>
    </source>
</evidence>
<protein>
    <recommendedName>
        <fullName evidence="4">ABC transporter permease</fullName>
    </recommendedName>
</protein>
<keyword evidence="1" id="KW-0472">Membrane</keyword>
<dbReference type="RefSeq" id="WP_186677185.1">
    <property type="nucleotide sequence ID" value="NZ_JABWRZ020000001.1"/>
</dbReference>
<feature type="transmembrane region" description="Helical" evidence="1">
    <location>
        <begin position="139"/>
        <end position="161"/>
    </location>
</feature>
<keyword evidence="3" id="KW-1185">Reference proteome</keyword>
<evidence type="ECO:0000313" key="3">
    <source>
        <dbReference type="Proteomes" id="UP000609530"/>
    </source>
</evidence>
<feature type="transmembrane region" description="Helical" evidence="1">
    <location>
        <begin position="63"/>
        <end position="83"/>
    </location>
</feature>
<feature type="transmembrane region" description="Helical" evidence="1">
    <location>
        <begin position="103"/>
        <end position="127"/>
    </location>
</feature>